<dbReference type="RefSeq" id="WP_344621782.1">
    <property type="nucleotide sequence ID" value="NZ_BAAALD010000003.1"/>
</dbReference>
<feature type="region of interest" description="Disordered" evidence="1">
    <location>
        <begin position="27"/>
        <end position="63"/>
    </location>
</feature>
<organism evidence="3 4">
    <name type="scientific">Kitasatospora arboriphila</name>
    <dbReference type="NCBI Taxonomy" id="258052"/>
    <lineage>
        <taxon>Bacteria</taxon>
        <taxon>Bacillati</taxon>
        <taxon>Actinomycetota</taxon>
        <taxon>Actinomycetes</taxon>
        <taxon>Kitasatosporales</taxon>
        <taxon>Streptomycetaceae</taxon>
        <taxon>Kitasatospora</taxon>
    </lineage>
</organism>
<proteinExistence type="predicted"/>
<evidence type="ECO:0000256" key="1">
    <source>
        <dbReference type="SAM" id="MobiDB-lite"/>
    </source>
</evidence>
<accession>A0ABN1TAB2</accession>
<dbReference type="PANTHER" id="PTHR39335">
    <property type="entry name" value="BLL4220 PROTEIN"/>
    <property type="match status" value="1"/>
</dbReference>
<dbReference type="EMBL" id="BAAALD010000003">
    <property type="protein sequence ID" value="GAA1070069.1"/>
    <property type="molecule type" value="Genomic_DNA"/>
</dbReference>
<dbReference type="Pfam" id="PF03640">
    <property type="entry name" value="Lipoprotein_15"/>
    <property type="match status" value="2"/>
</dbReference>
<sequence length="177" mass="17942">MPKVRPAAVLVAALLAAVCLGCAPGDPNPAPLPGRPAQQEPSTESPAPSAEPEPSATPAPGTQVSLADGAGFGPILVDAHGRTLYLFAGDTSTQSTCYGECARQWPPLTTTGFPVAGTGVDDGLLGVGKRTDGVGQVLYKGHPLYYFAEDAAPGDAGGQQLDQWYVVDALGDRVTAG</sequence>
<comment type="caution">
    <text evidence="3">The sequence shown here is derived from an EMBL/GenBank/DDBJ whole genome shotgun (WGS) entry which is preliminary data.</text>
</comment>
<gene>
    <name evidence="3" type="ORF">GCM10009663_05100</name>
</gene>
<feature type="chain" id="PRO_5045476771" description="Lipoprotein" evidence="2">
    <location>
        <begin position="24"/>
        <end position="177"/>
    </location>
</feature>
<keyword evidence="2" id="KW-0732">Signal</keyword>
<evidence type="ECO:0000256" key="2">
    <source>
        <dbReference type="SAM" id="SignalP"/>
    </source>
</evidence>
<name>A0ABN1TAB2_9ACTN</name>
<feature type="signal peptide" evidence="2">
    <location>
        <begin position="1"/>
        <end position="23"/>
    </location>
</feature>
<evidence type="ECO:0000313" key="4">
    <source>
        <dbReference type="Proteomes" id="UP001499987"/>
    </source>
</evidence>
<dbReference type="PANTHER" id="PTHR39335:SF1">
    <property type="entry name" value="BLL4220 PROTEIN"/>
    <property type="match status" value="1"/>
</dbReference>
<evidence type="ECO:0000313" key="3">
    <source>
        <dbReference type="EMBL" id="GAA1070069.1"/>
    </source>
</evidence>
<evidence type="ECO:0008006" key="5">
    <source>
        <dbReference type="Google" id="ProtNLM"/>
    </source>
</evidence>
<dbReference type="Proteomes" id="UP001499987">
    <property type="component" value="Unassembled WGS sequence"/>
</dbReference>
<keyword evidence="4" id="KW-1185">Reference proteome</keyword>
<dbReference type="InterPro" id="IPR005297">
    <property type="entry name" value="Lipoprotein_repeat"/>
</dbReference>
<protein>
    <recommendedName>
        <fullName evidence="5">Lipoprotein</fullName>
    </recommendedName>
</protein>
<reference evidence="3 4" key="1">
    <citation type="journal article" date="2019" name="Int. J. Syst. Evol. Microbiol.">
        <title>The Global Catalogue of Microorganisms (GCM) 10K type strain sequencing project: providing services to taxonomists for standard genome sequencing and annotation.</title>
        <authorList>
            <consortium name="The Broad Institute Genomics Platform"/>
            <consortium name="The Broad Institute Genome Sequencing Center for Infectious Disease"/>
            <person name="Wu L."/>
            <person name="Ma J."/>
        </authorList>
    </citation>
    <scope>NUCLEOTIDE SEQUENCE [LARGE SCALE GENOMIC DNA]</scope>
    <source>
        <strain evidence="3 4">JCM 13002</strain>
    </source>
</reference>